<reference evidence="2 3" key="1">
    <citation type="submission" date="2016-05" db="EMBL/GenBank/DDBJ databases">
        <title>Nuclear genome of Blastocystis sp. subtype 1 NandII.</title>
        <authorList>
            <person name="Gentekaki E."/>
            <person name="Curtis B."/>
            <person name="Stairs C."/>
            <person name="Eme L."/>
            <person name="Herman E."/>
            <person name="Klimes V."/>
            <person name="Arias M.C."/>
            <person name="Elias M."/>
            <person name="Hilliou F."/>
            <person name="Klute M."/>
            <person name="Malik S.-B."/>
            <person name="Pightling A."/>
            <person name="Rachubinski R."/>
            <person name="Salas D."/>
            <person name="Schlacht A."/>
            <person name="Suga H."/>
            <person name="Archibald J."/>
            <person name="Ball S.G."/>
            <person name="Clark G."/>
            <person name="Dacks J."/>
            <person name="Van Der Giezen M."/>
            <person name="Tsaousis A."/>
            <person name="Roger A."/>
        </authorList>
    </citation>
    <scope>NUCLEOTIDE SEQUENCE [LARGE SCALE GENOMIC DNA]</scope>
    <source>
        <strain evidence="3">ATCC 50177 / NandII</strain>
    </source>
</reference>
<feature type="chain" id="PRO_5008274430" evidence="1">
    <location>
        <begin position="17"/>
        <end position="197"/>
    </location>
</feature>
<feature type="signal peptide" evidence="1">
    <location>
        <begin position="1"/>
        <end position="16"/>
    </location>
</feature>
<proteinExistence type="predicted"/>
<keyword evidence="3" id="KW-1185">Reference proteome</keyword>
<evidence type="ECO:0000313" key="3">
    <source>
        <dbReference type="Proteomes" id="UP000078348"/>
    </source>
</evidence>
<organism evidence="2 3">
    <name type="scientific">Blastocystis sp. subtype 1 (strain ATCC 50177 / NandII)</name>
    <dbReference type="NCBI Taxonomy" id="478820"/>
    <lineage>
        <taxon>Eukaryota</taxon>
        <taxon>Sar</taxon>
        <taxon>Stramenopiles</taxon>
        <taxon>Bigyra</taxon>
        <taxon>Opalozoa</taxon>
        <taxon>Opalinata</taxon>
        <taxon>Blastocystidae</taxon>
        <taxon>Blastocystis</taxon>
    </lineage>
</organism>
<dbReference type="AlphaFoldDB" id="A0A196S7I2"/>
<evidence type="ECO:0000256" key="1">
    <source>
        <dbReference type="SAM" id="SignalP"/>
    </source>
</evidence>
<evidence type="ECO:0000313" key="2">
    <source>
        <dbReference type="EMBL" id="OAO11944.1"/>
    </source>
</evidence>
<accession>A0A196S7I2</accession>
<comment type="caution">
    <text evidence="2">The sequence shown here is derived from an EMBL/GenBank/DDBJ whole genome shotgun (WGS) entry which is preliminary data.</text>
</comment>
<sequence>MQKLLAVFLILSIATAECGSYMHNCMNYNTHWGKYQAIVKTKLNGFVKSIELTEYRYNGIGCTGSAFLVVSTSFTATAVKGQKDSENAAYKVLVKDITLRTDNSTGFKENGLVANPEVGETPISLSKIELTRYGQPHLTLEKESIGSEKDYNMLFSGILLKGIPNSPYNRVVSIPARSLAGLLAFLSFWSSWSSLCS</sequence>
<dbReference type="EMBL" id="LXWW01000573">
    <property type="protein sequence ID" value="OAO11944.1"/>
    <property type="molecule type" value="Genomic_DNA"/>
</dbReference>
<name>A0A196S7I2_BLAHN</name>
<dbReference type="Proteomes" id="UP000078348">
    <property type="component" value="Unassembled WGS sequence"/>
</dbReference>
<keyword evidence="1" id="KW-0732">Signal</keyword>
<protein>
    <submittedName>
        <fullName evidence="2">Uncharacterized protein</fullName>
    </submittedName>
</protein>
<gene>
    <name evidence="2" type="ORF">AV274_6395</name>
</gene>